<reference evidence="1" key="1">
    <citation type="journal article" date="2019" name="bioRxiv">
        <title>The Genome of the Zebra Mussel, Dreissena polymorpha: A Resource for Invasive Species Research.</title>
        <authorList>
            <person name="McCartney M.A."/>
            <person name="Auch B."/>
            <person name="Kono T."/>
            <person name="Mallez S."/>
            <person name="Zhang Y."/>
            <person name="Obille A."/>
            <person name="Becker A."/>
            <person name="Abrahante J.E."/>
            <person name="Garbe J."/>
            <person name="Badalamenti J.P."/>
            <person name="Herman A."/>
            <person name="Mangelson H."/>
            <person name="Liachko I."/>
            <person name="Sullivan S."/>
            <person name="Sone E.D."/>
            <person name="Koren S."/>
            <person name="Silverstein K.A.T."/>
            <person name="Beckman K.B."/>
            <person name="Gohl D.M."/>
        </authorList>
    </citation>
    <scope>NUCLEOTIDE SEQUENCE</scope>
    <source>
        <strain evidence="1">Duluth1</strain>
        <tissue evidence="1">Whole animal</tissue>
    </source>
</reference>
<evidence type="ECO:0000313" key="1">
    <source>
        <dbReference type="EMBL" id="KAH3872691.1"/>
    </source>
</evidence>
<evidence type="ECO:0000313" key="2">
    <source>
        <dbReference type="Proteomes" id="UP000828390"/>
    </source>
</evidence>
<keyword evidence="2" id="KW-1185">Reference proteome</keyword>
<accession>A0A9D4MAK6</accession>
<protein>
    <submittedName>
        <fullName evidence="1">Uncharacterized protein</fullName>
    </submittedName>
</protein>
<organism evidence="1 2">
    <name type="scientific">Dreissena polymorpha</name>
    <name type="common">Zebra mussel</name>
    <name type="synonym">Mytilus polymorpha</name>
    <dbReference type="NCBI Taxonomy" id="45954"/>
    <lineage>
        <taxon>Eukaryota</taxon>
        <taxon>Metazoa</taxon>
        <taxon>Spiralia</taxon>
        <taxon>Lophotrochozoa</taxon>
        <taxon>Mollusca</taxon>
        <taxon>Bivalvia</taxon>
        <taxon>Autobranchia</taxon>
        <taxon>Heteroconchia</taxon>
        <taxon>Euheterodonta</taxon>
        <taxon>Imparidentia</taxon>
        <taxon>Neoheterodontei</taxon>
        <taxon>Myida</taxon>
        <taxon>Dreissenoidea</taxon>
        <taxon>Dreissenidae</taxon>
        <taxon>Dreissena</taxon>
    </lineage>
</organism>
<name>A0A9D4MAK6_DREPO</name>
<dbReference type="AlphaFoldDB" id="A0A9D4MAK6"/>
<sequence>MWVVLGCEFDNKDHICIGGADSFRGYVSQINIYKRELTFASSSGVAGEISYNFAVPQNISEDNAQLTNVILVWNEYKFDSGVSRIIPSEAKGDRCSVPNRSPPCGYFSG</sequence>
<dbReference type="EMBL" id="JAIWYP010000002">
    <property type="protein sequence ID" value="KAH3872691.1"/>
    <property type="molecule type" value="Genomic_DNA"/>
</dbReference>
<dbReference type="Proteomes" id="UP000828390">
    <property type="component" value="Unassembled WGS sequence"/>
</dbReference>
<gene>
    <name evidence="1" type="ORF">DPMN_035911</name>
</gene>
<reference evidence="1" key="2">
    <citation type="submission" date="2020-11" db="EMBL/GenBank/DDBJ databases">
        <authorList>
            <person name="McCartney M.A."/>
            <person name="Auch B."/>
            <person name="Kono T."/>
            <person name="Mallez S."/>
            <person name="Becker A."/>
            <person name="Gohl D.M."/>
            <person name="Silverstein K.A.T."/>
            <person name="Koren S."/>
            <person name="Bechman K.B."/>
            <person name="Herman A."/>
            <person name="Abrahante J.E."/>
            <person name="Garbe J."/>
        </authorList>
    </citation>
    <scope>NUCLEOTIDE SEQUENCE</scope>
    <source>
        <strain evidence="1">Duluth1</strain>
        <tissue evidence="1">Whole animal</tissue>
    </source>
</reference>
<proteinExistence type="predicted"/>
<comment type="caution">
    <text evidence="1">The sequence shown here is derived from an EMBL/GenBank/DDBJ whole genome shotgun (WGS) entry which is preliminary data.</text>
</comment>